<comment type="caution">
    <text evidence="1">The sequence shown here is derived from an EMBL/GenBank/DDBJ whole genome shotgun (WGS) entry which is preliminary data.</text>
</comment>
<accession>A0ABW8Z7C4</accession>
<sequence>MRKAENFRQRRLQATAKIQRQEKFPAGQREVTDLVQHVYNALPARHSALRQMKKSQLKIEKSRAQSVSGIRCATQRQRIEGDKHEV</sequence>
<dbReference type="Proteomes" id="UP001629214">
    <property type="component" value="Unassembled WGS sequence"/>
</dbReference>
<name>A0ABW8Z7C4_9BURK</name>
<gene>
    <name evidence="1" type="ORF">PQR63_07815</name>
</gene>
<evidence type="ECO:0000313" key="1">
    <source>
        <dbReference type="EMBL" id="MFL9878281.1"/>
    </source>
</evidence>
<dbReference type="RefSeq" id="WP_408167101.1">
    <property type="nucleotide sequence ID" value="NZ_JAQQFR010000004.1"/>
</dbReference>
<evidence type="ECO:0000313" key="2">
    <source>
        <dbReference type="Proteomes" id="UP001629214"/>
    </source>
</evidence>
<organism evidence="1 2">
    <name type="scientific">Herbaspirillum rhizosphaerae</name>
    <dbReference type="NCBI Taxonomy" id="346179"/>
    <lineage>
        <taxon>Bacteria</taxon>
        <taxon>Pseudomonadati</taxon>
        <taxon>Pseudomonadota</taxon>
        <taxon>Betaproteobacteria</taxon>
        <taxon>Burkholderiales</taxon>
        <taxon>Oxalobacteraceae</taxon>
        <taxon>Herbaspirillum</taxon>
    </lineage>
</organism>
<keyword evidence="2" id="KW-1185">Reference proteome</keyword>
<protein>
    <recommendedName>
        <fullName evidence="3">Transposase</fullName>
    </recommendedName>
</protein>
<dbReference type="EMBL" id="JAQQFR010000004">
    <property type="protein sequence ID" value="MFL9878281.1"/>
    <property type="molecule type" value="Genomic_DNA"/>
</dbReference>
<reference evidence="1 2" key="1">
    <citation type="journal article" date="2024" name="Chem. Sci.">
        <title>Discovery of megapolipeptins by genome mining of a Burkholderiales bacteria collection.</title>
        <authorList>
            <person name="Paulo B.S."/>
            <person name="Recchia M.J.J."/>
            <person name="Lee S."/>
            <person name="Fergusson C.H."/>
            <person name="Romanowski S.B."/>
            <person name="Hernandez A."/>
            <person name="Krull N."/>
            <person name="Liu D.Y."/>
            <person name="Cavanagh H."/>
            <person name="Bos A."/>
            <person name="Gray C.A."/>
            <person name="Murphy B.T."/>
            <person name="Linington R.G."/>
            <person name="Eustaquio A.S."/>
        </authorList>
    </citation>
    <scope>NUCLEOTIDE SEQUENCE [LARGE SCALE GENOMIC DNA]</scope>
    <source>
        <strain evidence="1 2">RL21-008-BIB-B</strain>
    </source>
</reference>
<evidence type="ECO:0008006" key="3">
    <source>
        <dbReference type="Google" id="ProtNLM"/>
    </source>
</evidence>
<proteinExistence type="predicted"/>